<sequence length="206" mass="22685">MSKFTKDSEEGFVVDRARRNSIEARYVQRVNVTEVIVDPFGNEAEFSSVKYSEQHFFIADDLPCIELRQGVRHLHACLALLSQTTDFRIAVKPVKVDVNHWLEVFAASTSMPFTVDAFQVGSIAFSDGASARALVKAGRGDAQTALKSLTSARPYVIEKVRVKHQRVDHRGTVVLASSGTASTTGFSIEEDTHVLEALRNSLSVSI</sequence>
<dbReference type="EMBL" id="JAPDRQ010000413">
    <property type="protein sequence ID" value="KAJ9649922.1"/>
    <property type="molecule type" value="Genomic_DNA"/>
</dbReference>
<gene>
    <name evidence="1" type="ORF">H2198_010748</name>
</gene>
<proteinExistence type="predicted"/>
<name>A0ACC2ZQT4_9EURO</name>
<accession>A0ACC2ZQT4</accession>
<evidence type="ECO:0000313" key="1">
    <source>
        <dbReference type="EMBL" id="KAJ9649922.1"/>
    </source>
</evidence>
<reference evidence="1" key="1">
    <citation type="submission" date="2022-10" db="EMBL/GenBank/DDBJ databases">
        <title>Culturing micro-colonial fungi from biological soil crusts in the Mojave desert and describing Neophaeococcomyces mojavensis, and introducing the new genera and species Taxawa tesnikishii.</title>
        <authorList>
            <person name="Kurbessoian T."/>
            <person name="Stajich J.E."/>
        </authorList>
    </citation>
    <scope>NUCLEOTIDE SEQUENCE</scope>
    <source>
        <strain evidence="1">JES_112</strain>
    </source>
</reference>
<keyword evidence="2" id="KW-1185">Reference proteome</keyword>
<comment type="caution">
    <text evidence="1">The sequence shown here is derived from an EMBL/GenBank/DDBJ whole genome shotgun (WGS) entry which is preliminary data.</text>
</comment>
<dbReference type="Proteomes" id="UP001172386">
    <property type="component" value="Unassembled WGS sequence"/>
</dbReference>
<organism evidence="1 2">
    <name type="scientific">Neophaeococcomyces mojaviensis</name>
    <dbReference type="NCBI Taxonomy" id="3383035"/>
    <lineage>
        <taxon>Eukaryota</taxon>
        <taxon>Fungi</taxon>
        <taxon>Dikarya</taxon>
        <taxon>Ascomycota</taxon>
        <taxon>Pezizomycotina</taxon>
        <taxon>Eurotiomycetes</taxon>
        <taxon>Chaetothyriomycetidae</taxon>
        <taxon>Chaetothyriales</taxon>
        <taxon>Chaetothyriales incertae sedis</taxon>
        <taxon>Neophaeococcomyces</taxon>
    </lineage>
</organism>
<evidence type="ECO:0000313" key="2">
    <source>
        <dbReference type="Proteomes" id="UP001172386"/>
    </source>
</evidence>
<protein>
    <submittedName>
        <fullName evidence="1">Uncharacterized protein</fullName>
    </submittedName>
</protein>